<organism evidence="2 3">
    <name type="scientific">Equus asinus</name>
    <name type="common">Donkey</name>
    <name type="synonym">Equus africanus asinus</name>
    <dbReference type="NCBI Taxonomy" id="9793"/>
    <lineage>
        <taxon>Eukaryota</taxon>
        <taxon>Metazoa</taxon>
        <taxon>Chordata</taxon>
        <taxon>Craniata</taxon>
        <taxon>Vertebrata</taxon>
        <taxon>Euteleostomi</taxon>
        <taxon>Mammalia</taxon>
        <taxon>Eutheria</taxon>
        <taxon>Laurasiatheria</taxon>
        <taxon>Perissodactyla</taxon>
        <taxon>Equidae</taxon>
        <taxon>Equus</taxon>
    </lineage>
</organism>
<dbReference type="SUPFAM" id="SSF54648">
    <property type="entry name" value="DLC"/>
    <property type="match status" value="1"/>
</dbReference>
<reference evidence="2" key="2">
    <citation type="submission" date="2025-08" db="UniProtKB">
        <authorList>
            <consortium name="Ensembl"/>
        </authorList>
    </citation>
    <scope>IDENTIFICATION</scope>
</reference>
<dbReference type="GeneTree" id="ENSGT00390000000378"/>
<comment type="similarity">
    <text evidence="1">Belongs to the dynein light chain family.</text>
</comment>
<keyword evidence="1" id="KW-0243">Dynein</keyword>
<keyword evidence="1" id="KW-0963">Cytoplasm</keyword>
<accession>A0A8C4L099</accession>
<reference evidence="2 3" key="1">
    <citation type="journal article" date="2020" name="Nat. Commun.">
        <title>Donkey genomes provide new insights into domestication and selection for coat color.</title>
        <authorList>
            <person name="Wang"/>
            <person name="C."/>
            <person name="Li"/>
            <person name="H."/>
            <person name="Guo"/>
            <person name="Y."/>
            <person name="Huang"/>
            <person name="J."/>
            <person name="Sun"/>
            <person name="Y."/>
            <person name="Min"/>
            <person name="J."/>
            <person name="Wang"/>
            <person name="J."/>
            <person name="Fang"/>
            <person name="X."/>
            <person name="Zhao"/>
            <person name="Z."/>
            <person name="Wang"/>
            <person name="S."/>
            <person name="Zhang"/>
            <person name="Y."/>
            <person name="Liu"/>
            <person name="Q."/>
            <person name="Jiang"/>
            <person name="Q."/>
            <person name="Wang"/>
            <person name="X."/>
            <person name="Guo"/>
            <person name="Y."/>
            <person name="Yang"/>
            <person name="C."/>
            <person name="Wang"/>
            <person name="Y."/>
            <person name="Tian"/>
            <person name="F."/>
            <person name="Zhuang"/>
            <person name="G."/>
            <person name="Fan"/>
            <person name="Y."/>
            <person name="Gao"/>
            <person name="Q."/>
            <person name="Li"/>
            <person name="Y."/>
            <person name="Ju"/>
            <person name="Z."/>
            <person name="Li"/>
            <person name="J."/>
            <person name="Li"/>
            <person name="R."/>
            <person name="Hou"/>
            <person name="M."/>
            <person name="Yang"/>
            <person name="G."/>
            <person name="Liu"/>
            <person name="G."/>
            <person name="Liu"/>
            <person name="W."/>
            <person name="Guo"/>
            <person name="J."/>
            <person name="Pan"/>
            <person name="S."/>
            <person name="Fan"/>
            <person name="G."/>
            <person name="Zhang"/>
            <person name="W."/>
            <person name="Zhang"/>
            <person name="R."/>
            <person name="Yu"/>
            <person name="J."/>
            <person name="Zhang"/>
            <person name="X."/>
            <person name="Yin"/>
            <person name="Q."/>
            <person name="Ji"/>
            <person name="C."/>
            <person name="Jin"/>
            <person name="Y."/>
            <person name="Yue"/>
            <person name="G."/>
            <person name="Liu"/>
            <person name="M."/>
            <person name="Xu"/>
            <person name="J."/>
            <person name="Liu"/>
            <person name="S."/>
            <person name="Jordana"/>
            <person name="J."/>
            <person name="Noce"/>
            <person name="A."/>
            <person name="Amills"/>
            <person name="M."/>
            <person name="Wu"/>
            <person name="D.D."/>
            <person name="Li"/>
            <person name="S."/>
            <person name="Zhou"/>
            <person name="X. and Zhong"/>
            <person name="J."/>
        </authorList>
    </citation>
    <scope>NUCLEOTIDE SEQUENCE [LARGE SCALE GENOMIC DNA]</scope>
</reference>
<dbReference type="GO" id="GO:0005868">
    <property type="term" value="C:cytoplasmic dynein complex"/>
    <property type="evidence" value="ECO:0007669"/>
    <property type="project" value="TreeGrafter"/>
</dbReference>
<dbReference type="InterPro" id="IPR001372">
    <property type="entry name" value="Dynein_light_chain_typ-1/2"/>
</dbReference>
<keyword evidence="1" id="KW-0505">Motor protein</keyword>
<evidence type="ECO:0000313" key="3">
    <source>
        <dbReference type="Proteomes" id="UP000694387"/>
    </source>
</evidence>
<dbReference type="AlphaFoldDB" id="A0A8C4L099"/>
<dbReference type="GO" id="GO:0045505">
    <property type="term" value="F:dynein intermediate chain binding"/>
    <property type="evidence" value="ECO:0007669"/>
    <property type="project" value="TreeGrafter"/>
</dbReference>
<keyword evidence="1" id="KW-0493">Microtubule</keyword>
<dbReference type="Ensembl" id="ENSEAST00005002574.2">
    <property type="protein sequence ID" value="ENSEASP00005002337.2"/>
    <property type="gene ID" value="ENSEASG00005001828.2"/>
</dbReference>
<dbReference type="PANTHER" id="PTHR11886">
    <property type="entry name" value="DYNEIN LIGHT CHAIN"/>
    <property type="match status" value="1"/>
</dbReference>
<keyword evidence="3" id="KW-1185">Reference proteome</keyword>
<dbReference type="GO" id="GO:0035721">
    <property type="term" value="P:intraciliary retrograde transport"/>
    <property type="evidence" value="ECO:0007669"/>
    <property type="project" value="TreeGrafter"/>
</dbReference>
<reference evidence="2" key="3">
    <citation type="submission" date="2025-09" db="UniProtKB">
        <authorList>
            <consortium name="Ensembl"/>
        </authorList>
    </citation>
    <scope>IDENTIFICATION</scope>
</reference>
<sequence length="57" mass="6637">MSKLSRKAVIKNANMAEEMQQDLVGCATQVFEKYSIKKDILPHIKKESDNQYNPTWH</sequence>
<proteinExistence type="inferred from homology"/>
<dbReference type="GO" id="GO:0005929">
    <property type="term" value="C:cilium"/>
    <property type="evidence" value="ECO:0007669"/>
    <property type="project" value="GOC"/>
</dbReference>
<evidence type="ECO:0000313" key="2">
    <source>
        <dbReference type="Ensembl" id="ENSEASP00005002337.2"/>
    </source>
</evidence>
<dbReference type="Pfam" id="PF01221">
    <property type="entry name" value="Dynein_light"/>
    <property type="match status" value="1"/>
</dbReference>
<dbReference type="PANTHER" id="PTHR11886:SF91">
    <property type="entry name" value="DYNEIN LIGHT CHAIN 1, CYTOPLASMIC"/>
    <property type="match status" value="1"/>
</dbReference>
<name>A0A8C4L099_EQUAS</name>
<dbReference type="GO" id="GO:0005874">
    <property type="term" value="C:microtubule"/>
    <property type="evidence" value="ECO:0007669"/>
    <property type="project" value="UniProtKB-KW"/>
</dbReference>
<dbReference type="Proteomes" id="UP000694387">
    <property type="component" value="Chromosome 15"/>
</dbReference>
<dbReference type="SMART" id="SM01375">
    <property type="entry name" value="Dynein_light"/>
    <property type="match status" value="1"/>
</dbReference>
<evidence type="ECO:0000256" key="1">
    <source>
        <dbReference type="RuleBase" id="RU365010"/>
    </source>
</evidence>
<keyword evidence="1" id="KW-0206">Cytoskeleton</keyword>
<dbReference type="Gene3D" id="3.30.740.10">
    <property type="entry name" value="Protein Inhibitor Of Neuronal Nitric Oxide Synthase"/>
    <property type="match status" value="1"/>
</dbReference>
<dbReference type="GO" id="GO:0044458">
    <property type="term" value="P:motile cilium assembly"/>
    <property type="evidence" value="ECO:0007669"/>
    <property type="project" value="TreeGrafter"/>
</dbReference>
<dbReference type="InterPro" id="IPR037177">
    <property type="entry name" value="DLC_sf"/>
</dbReference>
<protein>
    <recommendedName>
        <fullName evidence="1">Dynein light chain</fullName>
    </recommendedName>
</protein>
<comment type="subcellular location">
    <subcellularLocation>
        <location evidence="1">Cytoplasm</location>
        <location evidence="1">Cytoskeleton</location>
    </subcellularLocation>
</comment>